<dbReference type="SUPFAM" id="SSF55961">
    <property type="entry name" value="Bet v1-like"/>
    <property type="match status" value="1"/>
</dbReference>
<dbReference type="Pfam" id="PF00848">
    <property type="entry name" value="Ring_hydroxyl_A"/>
    <property type="match status" value="1"/>
</dbReference>
<keyword evidence="4" id="KW-0560">Oxidoreductase</keyword>
<dbReference type="PANTHER" id="PTHR43756:SF5">
    <property type="entry name" value="CHOLINE MONOOXYGENASE, CHLOROPLASTIC"/>
    <property type="match status" value="1"/>
</dbReference>
<dbReference type="Gene3D" id="3.90.380.10">
    <property type="entry name" value="Naphthalene 1,2-dioxygenase Alpha Subunit, Chain A, domain 1"/>
    <property type="match status" value="1"/>
</dbReference>
<name>A0ABS5W9F5_9SPHN</name>
<dbReference type="InterPro" id="IPR001663">
    <property type="entry name" value="Rng_hydr_dOase-A"/>
</dbReference>
<reference evidence="8 9" key="1">
    <citation type="submission" date="2021-05" db="EMBL/GenBank/DDBJ databases">
        <title>Croceibacterium sp. LX-88 genome sequence.</title>
        <authorList>
            <person name="Luo X."/>
        </authorList>
    </citation>
    <scope>NUCLEOTIDE SEQUENCE [LARGE SCALE GENOMIC DNA]</scope>
    <source>
        <strain evidence="8 9">LX-88</strain>
    </source>
</reference>
<evidence type="ECO:0000256" key="6">
    <source>
        <dbReference type="ARBA" id="ARBA00023014"/>
    </source>
</evidence>
<comment type="cofactor">
    <cofactor evidence="1">
        <name>Fe cation</name>
        <dbReference type="ChEBI" id="CHEBI:24875"/>
    </cofactor>
</comment>
<keyword evidence="5" id="KW-0408">Iron</keyword>
<organism evidence="8 9">
    <name type="scientific">Croceibacterium selenioxidans</name>
    <dbReference type="NCBI Taxonomy" id="2838833"/>
    <lineage>
        <taxon>Bacteria</taxon>
        <taxon>Pseudomonadati</taxon>
        <taxon>Pseudomonadota</taxon>
        <taxon>Alphaproteobacteria</taxon>
        <taxon>Sphingomonadales</taxon>
        <taxon>Erythrobacteraceae</taxon>
        <taxon>Croceibacterium</taxon>
    </lineage>
</organism>
<keyword evidence="8" id="KW-0223">Dioxygenase</keyword>
<dbReference type="PRINTS" id="PR00090">
    <property type="entry name" value="RNGDIOXGNASE"/>
</dbReference>
<evidence type="ECO:0000256" key="1">
    <source>
        <dbReference type="ARBA" id="ARBA00001962"/>
    </source>
</evidence>
<dbReference type="SUPFAM" id="SSF50022">
    <property type="entry name" value="ISP domain"/>
    <property type="match status" value="1"/>
</dbReference>
<feature type="domain" description="Rieske" evidence="7">
    <location>
        <begin position="74"/>
        <end position="182"/>
    </location>
</feature>
<keyword evidence="6" id="KW-0411">Iron-sulfur</keyword>
<protein>
    <submittedName>
        <fullName evidence="8">Aromatic ring-hydroxylating dioxygenase subunit alpha</fullName>
    </submittedName>
</protein>
<gene>
    <name evidence="8" type="ORF">KK137_11905</name>
</gene>
<comment type="caution">
    <text evidence="8">The sequence shown here is derived from an EMBL/GenBank/DDBJ whole genome shotgun (WGS) entry which is preliminary data.</text>
</comment>
<dbReference type="Proteomes" id="UP000811255">
    <property type="component" value="Unassembled WGS sequence"/>
</dbReference>
<proteinExistence type="predicted"/>
<evidence type="ECO:0000259" key="7">
    <source>
        <dbReference type="PROSITE" id="PS51296"/>
    </source>
</evidence>
<keyword evidence="3" id="KW-0479">Metal-binding</keyword>
<dbReference type="PANTHER" id="PTHR43756">
    <property type="entry name" value="CHOLINE MONOOXYGENASE, CHLOROPLASTIC"/>
    <property type="match status" value="1"/>
</dbReference>
<keyword evidence="9" id="KW-1185">Reference proteome</keyword>
<dbReference type="CDD" id="cd03469">
    <property type="entry name" value="Rieske_RO_Alpha_N"/>
    <property type="match status" value="1"/>
</dbReference>
<dbReference type="InterPro" id="IPR015879">
    <property type="entry name" value="Ring_hydroxy_dOase_asu_C_dom"/>
</dbReference>
<sequence>MPPFVGRRAREGRLPGCHELVIRVYSKESQVASRVEQWTGANADPLEGWSLPAWTYDDPEFFELEKERVFAPSWQVVCHVNDVPNAGDWHTLEYIGESVIVVRGKDAKVRAFTNVCRHRGSRVVDGASGCSKRLVCPYHAWTYDLDGSLVGVPDSASYPGLDKSRHGLAPVDLEIWRGFVFVRLRSDGGPSVAEMMAPYEAMVEPYRLEQLEAIGRVTLRPREVNWKNIGDNYSDGLHIPVAHPGLTRLFGKSYGVEAEEHVDRMWGDLVDRPSANWSERAYQNVLPPVPHLPEDRQRGWLYFKLWPNVAFDIYPDQVDFMQWLPVSPTTSLIREISYALPDDRREMTAARYLNWRINRQVNAEDTELITRVQQGMSSRSFSVGPLSEKEVCLRHFCKRMRRIIPAARQEQRPAKGWSGREA</sequence>
<dbReference type="CDD" id="cd00680">
    <property type="entry name" value="RHO_alpha_C"/>
    <property type="match status" value="1"/>
</dbReference>
<dbReference type="Pfam" id="PF00355">
    <property type="entry name" value="Rieske"/>
    <property type="match status" value="1"/>
</dbReference>
<evidence type="ECO:0000313" key="9">
    <source>
        <dbReference type="Proteomes" id="UP000811255"/>
    </source>
</evidence>
<evidence type="ECO:0000313" key="8">
    <source>
        <dbReference type="EMBL" id="MBT2135039.1"/>
    </source>
</evidence>
<accession>A0ABS5W9F5</accession>
<evidence type="ECO:0000256" key="3">
    <source>
        <dbReference type="ARBA" id="ARBA00022723"/>
    </source>
</evidence>
<dbReference type="InterPro" id="IPR017941">
    <property type="entry name" value="Rieske_2Fe-2S"/>
</dbReference>
<dbReference type="InterPro" id="IPR036922">
    <property type="entry name" value="Rieske_2Fe-2S_sf"/>
</dbReference>
<keyword evidence="2" id="KW-0001">2Fe-2S</keyword>
<evidence type="ECO:0000256" key="4">
    <source>
        <dbReference type="ARBA" id="ARBA00023002"/>
    </source>
</evidence>
<dbReference type="GO" id="GO:0051213">
    <property type="term" value="F:dioxygenase activity"/>
    <property type="evidence" value="ECO:0007669"/>
    <property type="project" value="UniProtKB-KW"/>
</dbReference>
<evidence type="ECO:0000256" key="5">
    <source>
        <dbReference type="ARBA" id="ARBA00023004"/>
    </source>
</evidence>
<dbReference type="Gene3D" id="2.102.10.10">
    <property type="entry name" value="Rieske [2Fe-2S] iron-sulphur domain"/>
    <property type="match status" value="1"/>
</dbReference>
<dbReference type="PROSITE" id="PS51296">
    <property type="entry name" value="RIESKE"/>
    <property type="match status" value="1"/>
</dbReference>
<evidence type="ECO:0000256" key="2">
    <source>
        <dbReference type="ARBA" id="ARBA00022714"/>
    </source>
</evidence>
<dbReference type="EMBL" id="JAHFVK010000002">
    <property type="protein sequence ID" value="MBT2135039.1"/>
    <property type="molecule type" value="Genomic_DNA"/>
</dbReference>